<evidence type="ECO:0000256" key="1">
    <source>
        <dbReference type="SAM" id="Coils"/>
    </source>
</evidence>
<dbReference type="InterPro" id="IPR041476">
    <property type="entry name" value="TRAF3IP1_C"/>
</dbReference>
<reference evidence="3" key="1">
    <citation type="submission" date="2018-11" db="EMBL/GenBank/DDBJ databases">
        <authorList>
            <consortium name="Pathogen Informatics"/>
        </authorList>
    </citation>
    <scope>NUCLEOTIDE SEQUENCE [LARGE SCALE GENOMIC DNA]</scope>
</reference>
<dbReference type="GO" id="GO:0005930">
    <property type="term" value="C:axoneme"/>
    <property type="evidence" value="ECO:0007669"/>
    <property type="project" value="TreeGrafter"/>
</dbReference>
<dbReference type="PANTHER" id="PTHR31363">
    <property type="entry name" value="TRAF3-INTERACTING PROTEIN 1"/>
    <property type="match status" value="1"/>
</dbReference>
<dbReference type="GO" id="GO:0036064">
    <property type="term" value="C:ciliary basal body"/>
    <property type="evidence" value="ECO:0007669"/>
    <property type="project" value="TreeGrafter"/>
</dbReference>
<gene>
    <name evidence="3" type="ORF">HPBE_LOCUS10745</name>
</gene>
<dbReference type="GO" id="GO:0030992">
    <property type="term" value="C:intraciliary transport particle B"/>
    <property type="evidence" value="ECO:0007669"/>
    <property type="project" value="TreeGrafter"/>
</dbReference>
<organism evidence="3">
    <name type="scientific">Heligmosomoides polygyrus</name>
    <name type="common">Parasitic roundworm</name>
    <dbReference type="NCBI Taxonomy" id="6339"/>
    <lineage>
        <taxon>Eukaryota</taxon>
        <taxon>Metazoa</taxon>
        <taxon>Ecdysozoa</taxon>
        <taxon>Nematoda</taxon>
        <taxon>Chromadorea</taxon>
        <taxon>Rhabditida</taxon>
        <taxon>Rhabditina</taxon>
        <taxon>Rhabditomorpha</taxon>
        <taxon>Strongyloidea</taxon>
        <taxon>Heligmosomidae</taxon>
        <taxon>Heligmosomoides</taxon>
    </lineage>
</organism>
<feature type="domain" description="TRAF3-interacting protein 1 C-terminal" evidence="2">
    <location>
        <begin position="32"/>
        <end position="136"/>
    </location>
</feature>
<evidence type="ECO:0000313" key="3">
    <source>
        <dbReference type="EMBL" id="VDO86195.1"/>
    </source>
</evidence>
<dbReference type="InterPro" id="IPR018799">
    <property type="entry name" value="TRAF3IP1"/>
</dbReference>
<dbReference type="GO" id="GO:0008017">
    <property type="term" value="F:microtubule binding"/>
    <property type="evidence" value="ECO:0007669"/>
    <property type="project" value="InterPro"/>
</dbReference>
<dbReference type="Pfam" id="PF17749">
    <property type="entry name" value="MIP-T3_C"/>
    <property type="match status" value="1"/>
</dbReference>
<proteinExistence type="predicted"/>
<protein>
    <recommendedName>
        <fullName evidence="2">TRAF3-interacting protein 1 C-terminal domain-containing protein</fullName>
    </recommendedName>
</protein>
<evidence type="ECO:0000259" key="2">
    <source>
        <dbReference type="Pfam" id="PF17749"/>
    </source>
</evidence>
<sequence length="423" mass="47488">MVQKMIDTTTELKETNLNDAGDVDEVAFNREKVVMEAFSNSLQSVTRTTYPLSRIFDFAQEDLELMIKELEKWRSEAKKCENALKEKDAQGIGDAQMLSTVLASLDEDVKSMRTQVNATKSRINATDRRIQEMLNNLATRRSSPLSQALAAPPDTIRLAECYPVYNERMSLESIAPRRVARMWHLLITAAINARLMEDAVFPGMRIPGPDADSDAMKPSNYPAFLLFHDWQNCFAYTRNASSQEEIPSVSSRTNPTSSLGHFRIRSCENSRQLYVQVYGCFPFTYVFVNRRLADLAKFRSNEEVILEHIQPTICTAVEIVPLSQHDYEILVSSSPILEGLYLKIMLEAWFCTLSLYASHATLSPHSLRSVASVVRQILIIDAVSSVVGEAAVTGNVLGCPISPRSFFQRFTADFAGRLLYSAA</sequence>
<dbReference type="OrthoDB" id="10258914at2759"/>
<feature type="coiled-coil region" evidence="1">
    <location>
        <begin position="56"/>
        <end position="90"/>
    </location>
</feature>
<dbReference type="PANTHER" id="PTHR31363:SF0">
    <property type="entry name" value="TRAF3-INTERACTING PROTEIN 1"/>
    <property type="match status" value="1"/>
</dbReference>
<dbReference type="GO" id="GO:0070507">
    <property type="term" value="P:regulation of microtubule cytoskeleton organization"/>
    <property type="evidence" value="ECO:0007669"/>
    <property type="project" value="TreeGrafter"/>
</dbReference>
<accession>A0A3P8CNR4</accession>
<dbReference type="GO" id="GO:0060271">
    <property type="term" value="P:cilium assembly"/>
    <property type="evidence" value="ECO:0007669"/>
    <property type="project" value="TreeGrafter"/>
</dbReference>
<dbReference type="AlphaFoldDB" id="A0A3P8CNR4"/>
<keyword evidence="1" id="KW-0175">Coiled coil</keyword>
<name>A0A3P8CNR4_HELPZ</name>
<dbReference type="GO" id="GO:0042073">
    <property type="term" value="P:intraciliary transport"/>
    <property type="evidence" value="ECO:0007669"/>
    <property type="project" value="TreeGrafter"/>
</dbReference>
<dbReference type="EMBL" id="UZAH01026867">
    <property type="protein sequence ID" value="VDO86195.1"/>
    <property type="molecule type" value="Genomic_DNA"/>
</dbReference>